<sequence>MDSDSSPEEREEAWPQQHRGTGVNKEQRRESPESSGSPPSFHYPSSSSDEDAAPFVPEEPVSDGSVYEPSDKSSEGQPEAEPDEFAPPDAEDDLLLRLSPRKRLASDSLPRHPPPLKRQRGAFNRAYLALLNSDIEDAANHYVAAPSSTSASAAPGPPTAAALAATPVSDLPPSQLGLAYWTAAEKETFFEALARLGRDDSPGIARRVRTKGELEVRQYLALLNGAVAARRAAGELDRLVMADLPAAAELSAECCRALDEAADALALRQEAYEEGLERQKWVGRGADWLVTPANCRDFDDRGAFSTTRQGSGGGGAGLRSAELFRVESWLALSDRIFMNANYDEGNWQSVAGEPPSIRTTALEDFYTLALSVTRRLMSAAIYISMARIRSKKSAMPWTRDLVRKKDVEAAALSLGLKTDSKEFWAGCARRLRLDVYDDAAPTPDDEDARAPEPMSYAQVEKALTTVDQPTETPQSKEDDIDKESSDADLDSLGSSLDLETLIKEESRATDTEGEHSAAGEDPVDISIRLEAQEVTEFSALGYPDTHKARRALESRIIAEREQEDYADTLDRHLSHGEEKRLWSLLGRQPAHLPAKVEDLTRPVSRAAVDDIHPAGAGWRQHLEYISEWEGMLDGPKQRDRRWS</sequence>
<dbReference type="InterPro" id="IPR039601">
    <property type="entry name" value="Rrn5"/>
</dbReference>
<feature type="compositionally biased region" description="Acidic residues" evidence="1">
    <location>
        <begin position="78"/>
        <end position="91"/>
    </location>
</feature>
<feature type="compositionally biased region" description="Basic and acidic residues" evidence="1">
    <location>
        <begin position="506"/>
        <end position="518"/>
    </location>
</feature>
<feature type="compositionally biased region" description="Low complexity" evidence="1">
    <location>
        <begin position="33"/>
        <end position="47"/>
    </location>
</feature>
<feature type="region of interest" description="Disordered" evidence="1">
    <location>
        <begin position="463"/>
        <end position="499"/>
    </location>
</feature>
<dbReference type="GO" id="GO:0042790">
    <property type="term" value="P:nucleolar large rRNA transcription by RNA polymerase I"/>
    <property type="evidence" value="ECO:0007669"/>
    <property type="project" value="InterPro"/>
</dbReference>
<dbReference type="GO" id="GO:0001181">
    <property type="term" value="F:RNA polymerase I general transcription initiation factor activity"/>
    <property type="evidence" value="ECO:0007669"/>
    <property type="project" value="TreeGrafter"/>
</dbReference>
<dbReference type="GO" id="GO:0006361">
    <property type="term" value="P:transcription initiation at RNA polymerase I promoter"/>
    <property type="evidence" value="ECO:0007669"/>
    <property type="project" value="TreeGrafter"/>
</dbReference>
<evidence type="ECO:0000313" key="2">
    <source>
        <dbReference type="EMBL" id="TPX15002.1"/>
    </source>
</evidence>
<comment type="caution">
    <text evidence="2">The sequence shown here is derived from an EMBL/GenBank/DDBJ whole genome shotgun (WGS) entry which is preliminary data.</text>
</comment>
<dbReference type="Proteomes" id="UP000319257">
    <property type="component" value="Unassembled WGS sequence"/>
</dbReference>
<keyword evidence="3" id="KW-1185">Reference proteome</keyword>
<dbReference type="PANTHER" id="PTHR28079:SF1">
    <property type="entry name" value="RNA POLYMERASE I-SPECIFIC TRANSCRIPTION INITIATION FACTOR RRN5"/>
    <property type="match status" value="1"/>
</dbReference>
<dbReference type="Gene3D" id="1.10.10.60">
    <property type="entry name" value="Homeodomain-like"/>
    <property type="match status" value="1"/>
</dbReference>
<dbReference type="InParanoid" id="A0A507AYE4"/>
<dbReference type="AlphaFoldDB" id="A0A507AYE4"/>
<dbReference type="InterPro" id="IPR001005">
    <property type="entry name" value="SANT/Myb"/>
</dbReference>
<feature type="compositionally biased region" description="Basic and acidic residues" evidence="1">
    <location>
        <begin position="474"/>
        <end position="485"/>
    </location>
</feature>
<dbReference type="InterPro" id="IPR009057">
    <property type="entry name" value="Homeodomain-like_sf"/>
</dbReference>
<gene>
    <name evidence="2" type="ORF">E0L32_004832</name>
</gene>
<dbReference type="SUPFAM" id="SSF46689">
    <property type="entry name" value="Homeodomain-like"/>
    <property type="match status" value="1"/>
</dbReference>
<dbReference type="STRING" id="1093900.A0A507AYE4"/>
<dbReference type="GO" id="GO:0000182">
    <property type="term" value="F:rDNA binding"/>
    <property type="evidence" value="ECO:0007669"/>
    <property type="project" value="TreeGrafter"/>
</dbReference>
<evidence type="ECO:0000256" key="1">
    <source>
        <dbReference type="SAM" id="MobiDB-lite"/>
    </source>
</evidence>
<proteinExistence type="predicted"/>
<dbReference type="GeneID" id="41972279"/>
<dbReference type="OrthoDB" id="2240312at2759"/>
<dbReference type="RefSeq" id="XP_030996713.1">
    <property type="nucleotide sequence ID" value="XM_031139286.1"/>
</dbReference>
<reference evidence="2 3" key="1">
    <citation type="submission" date="2019-06" db="EMBL/GenBank/DDBJ databases">
        <title>Draft genome sequence of the filamentous fungus Phialemoniopsis curvata isolated from diesel fuel.</title>
        <authorList>
            <person name="Varaljay V.A."/>
            <person name="Lyon W.J."/>
            <person name="Crouch A.L."/>
            <person name="Drake C.E."/>
            <person name="Hollomon J.M."/>
            <person name="Nadeau L.J."/>
            <person name="Nunn H.S."/>
            <person name="Stevenson B.S."/>
            <person name="Bojanowski C.L."/>
            <person name="Crookes-Goodson W.J."/>
        </authorList>
    </citation>
    <scope>NUCLEOTIDE SEQUENCE [LARGE SCALE GENOMIC DNA]</scope>
    <source>
        <strain evidence="2 3">D216</strain>
    </source>
</reference>
<dbReference type="PANTHER" id="PTHR28079">
    <property type="entry name" value="RNA POLYMERASE I-SPECIFIC TRANSCRIPTION INITIATION FACTOR RRN5"/>
    <property type="match status" value="1"/>
</dbReference>
<protein>
    <submittedName>
        <fullName evidence="2">Uncharacterized protein</fullName>
    </submittedName>
</protein>
<evidence type="ECO:0000313" key="3">
    <source>
        <dbReference type="Proteomes" id="UP000319257"/>
    </source>
</evidence>
<feature type="compositionally biased region" description="Acidic residues" evidence="1">
    <location>
        <begin position="1"/>
        <end position="11"/>
    </location>
</feature>
<dbReference type="GO" id="GO:0000500">
    <property type="term" value="C:RNA polymerase I upstream activating factor complex"/>
    <property type="evidence" value="ECO:0007669"/>
    <property type="project" value="InterPro"/>
</dbReference>
<name>A0A507AYE4_9PEZI</name>
<organism evidence="2 3">
    <name type="scientific">Thyridium curvatum</name>
    <dbReference type="NCBI Taxonomy" id="1093900"/>
    <lineage>
        <taxon>Eukaryota</taxon>
        <taxon>Fungi</taxon>
        <taxon>Dikarya</taxon>
        <taxon>Ascomycota</taxon>
        <taxon>Pezizomycotina</taxon>
        <taxon>Sordariomycetes</taxon>
        <taxon>Sordariomycetidae</taxon>
        <taxon>Thyridiales</taxon>
        <taxon>Thyridiaceae</taxon>
        <taxon>Thyridium</taxon>
    </lineage>
</organism>
<dbReference type="EMBL" id="SKBQ01000024">
    <property type="protein sequence ID" value="TPX15002.1"/>
    <property type="molecule type" value="Genomic_DNA"/>
</dbReference>
<feature type="region of interest" description="Disordered" evidence="1">
    <location>
        <begin position="1"/>
        <end position="91"/>
    </location>
</feature>
<feature type="region of interest" description="Disordered" evidence="1">
    <location>
        <begin position="506"/>
        <end position="525"/>
    </location>
</feature>
<dbReference type="CDD" id="cd00167">
    <property type="entry name" value="SANT"/>
    <property type="match status" value="1"/>
</dbReference>
<accession>A0A507AYE4</accession>